<sequence length="210" mass="22017">MNFSLTETYVIENTTHRPLTPGRLCSHRSSCPVPPAAQHRGRGSGCKRLNVAVISSSAPGLDGFDDFSRSPSCSSDSVFCASQREPDGAEEEVSAQRVLLVTSDSSSVTSPLSNLSPTPLPPGLHTSGAETQHRHTTPGRAPAPSLQGGFRDPGAEQDFARGACGGPVKLQRLGVDQPARRSLPVKSSASCGEPAASVARVGEPHSRRRV</sequence>
<evidence type="ECO:0000313" key="2">
    <source>
        <dbReference type="EMBL" id="CAB1452947.1"/>
    </source>
</evidence>
<reference evidence="2" key="1">
    <citation type="submission" date="2020-03" db="EMBL/GenBank/DDBJ databases">
        <authorList>
            <person name="Weist P."/>
        </authorList>
    </citation>
    <scope>NUCLEOTIDE SEQUENCE</scope>
</reference>
<dbReference type="Proteomes" id="UP001153269">
    <property type="component" value="Unassembled WGS sequence"/>
</dbReference>
<accession>A0A9N7VHL1</accession>
<protein>
    <submittedName>
        <fullName evidence="2">Uncharacterized protein</fullName>
    </submittedName>
</protein>
<dbReference type="EMBL" id="CADEAL010004149">
    <property type="protein sequence ID" value="CAB1452947.1"/>
    <property type="molecule type" value="Genomic_DNA"/>
</dbReference>
<proteinExistence type="predicted"/>
<gene>
    <name evidence="2" type="ORF">PLEPLA_LOCUS40697</name>
</gene>
<organism evidence="2 3">
    <name type="scientific">Pleuronectes platessa</name>
    <name type="common">European plaice</name>
    <dbReference type="NCBI Taxonomy" id="8262"/>
    <lineage>
        <taxon>Eukaryota</taxon>
        <taxon>Metazoa</taxon>
        <taxon>Chordata</taxon>
        <taxon>Craniata</taxon>
        <taxon>Vertebrata</taxon>
        <taxon>Euteleostomi</taxon>
        <taxon>Actinopterygii</taxon>
        <taxon>Neopterygii</taxon>
        <taxon>Teleostei</taxon>
        <taxon>Neoteleostei</taxon>
        <taxon>Acanthomorphata</taxon>
        <taxon>Carangaria</taxon>
        <taxon>Pleuronectiformes</taxon>
        <taxon>Pleuronectoidei</taxon>
        <taxon>Pleuronectidae</taxon>
        <taxon>Pleuronectes</taxon>
    </lineage>
</organism>
<comment type="caution">
    <text evidence="2">The sequence shown here is derived from an EMBL/GenBank/DDBJ whole genome shotgun (WGS) entry which is preliminary data.</text>
</comment>
<feature type="compositionally biased region" description="Low complexity" evidence="1">
    <location>
        <begin position="104"/>
        <end position="117"/>
    </location>
</feature>
<evidence type="ECO:0000256" key="1">
    <source>
        <dbReference type="SAM" id="MobiDB-lite"/>
    </source>
</evidence>
<name>A0A9N7VHL1_PLEPL</name>
<feature type="region of interest" description="Disordered" evidence="1">
    <location>
        <begin position="104"/>
        <end position="210"/>
    </location>
</feature>
<dbReference type="AlphaFoldDB" id="A0A9N7VHL1"/>
<keyword evidence="3" id="KW-1185">Reference proteome</keyword>
<evidence type="ECO:0000313" key="3">
    <source>
        <dbReference type="Proteomes" id="UP001153269"/>
    </source>
</evidence>